<name>A0ABQ8JQR9_DERPT</name>
<gene>
    <name evidence="1" type="ORF">DERP_013054</name>
</gene>
<sequence>MESFKQLKERAVIPLDDPIRILVTKCIIWKIKTTFGGRLLGKKFEGTLATVASGLIPKPRGPKNDFYYKDKSGSIRGRPRWRYYNTEKPERIISSRDSNLKLEKRGNRRRVGLRDVDWEDHHDLRRRLHQRGKSINDRFARTVITLVALVKKHF</sequence>
<protein>
    <submittedName>
        <fullName evidence="1">Uncharacterized protein</fullName>
    </submittedName>
</protein>
<evidence type="ECO:0000313" key="2">
    <source>
        <dbReference type="Proteomes" id="UP000887458"/>
    </source>
</evidence>
<keyword evidence="2" id="KW-1185">Reference proteome</keyword>
<dbReference type="Proteomes" id="UP000887458">
    <property type="component" value="Unassembled WGS sequence"/>
</dbReference>
<reference evidence="1 2" key="2">
    <citation type="journal article" date="2022" name="Mol. Biol. Evol.">
        <title>Comparative Genomics Reveals Insights into the Divergent Evolution of Astigmatic Mites and Household Pest Adaptations.</title>
        <authorList>
            <person name="Xiong Q."/>
            <person name="Wan A.T."/>
            <person name="Liu X."/>
            <person name="Fung C.S."/>
            <person name="Xiao X."/>
            <person name="Malainual N."/>
            <person name="Hou J."/>
            <person name="Wang L."/>
            <person name="Wang M."/>
            <person name="Yang K.Y."/>
            <person name="Cui Y."/>
            <person name="Leung E.L."/>
            <person name="Nong W."/>
            <person name="Shin S.K."/>
            <person name="Au S.W."/>
            <person name="Jeong K.Y."/>
            <person name="Chew F.T."/>
            <person name="Hui J.H."/>
            <person name="Leung T.F."/>
            <person name="Tungtrongchitr A."/>
            <person name="Zhong N."/>
            <person name="Liu Z."/>
            <person name="Tsui S.K."/>
        </authorList>
    </citation>
    <scope>NUCLEOTIDE SEQUENCE [LARGE SCALE GENOMIC DNA]</scope>
    <source>
        <strain evidence="1">Derp</strain>
    </source>
</reference>
<evidence type="ECO:0000313" key="1">
    <source>
        <dbReference type="EMBL" id="KAH9424631.1"/>
    </source>
</evidence>
<accession>A0ABQ8JQR9</accession>
<reference evidence="1 2" key="1">
    <citation type="journal article" date="2018" name="J. Allergy Clin. Immunol.">
        <title>High-quality assembly of Dermatophagoides pteronyssinus genome and transcriptome reveals a wide range of novel allergens.</title>
        <authorList>
            <person name="Liu X.Y."/>
            <person name="Yang K.Y."/>
            <person name="Wang M.Q."/>
            <person name="Kwok J.S."/>
            <person name="Zeng X."/>
            <person name="Yang Z."/>
            <person name="Xiao X.J."/>
            <person name="Lau C.P."/>
            <person name="Li Y."/>
            <person name="Huang Z.M."/>
            <person name="Ba J.G."/>
            <person name="Yim A.K."/>
            <person name="Ouyang C.Y."/>
            <person name="Ngai S.M."/>
            <person name="Chan T.F."/>
            <person name="Leung E.L."/>
            <person name="Liu L."/>
            <person name="Liu Z.G."/>
            <person name="Tsui S.K."/>
        </authorList>
    </citation>
    <scope>NUCLEOTIDE SEQUENCE [LARGE SCALE GENOMIC DNA]</scope>
    <source>
        <strain evidence="1">Derp</strain>
    </source>
</reference>
<organism evidence="1 2">
    <name type="scientific">Dermatophagoides pteronyssinus</name>
    <name type="common">European house dust mite</name>
    <dbReference type="NCBI Taxonomy" id="6956"/>
    <lineage>
        <taxon>Eukaryota</taxon>
        <taxon>Metazoa</taxon>
        <taxon>Ecdysozoa</taxon>
        <taxon>Arthropoda</taxon>
        <taxon>Chelicerata</taxon>
        <taxon>Arachnida</taxon>
        <taxon>Acari</taxon>
        <taxon>Acariformes</taxon>
        <taxon>Sarcoptiformes</taxon>
        <taxon>Astigmata</taxon>
        <taxon>Psoroptidia</taxon>
        <taxon>Analgoidea</taxon>
        <taxon>Pyroglyphidae</taxon>
        <taxon>Dermatophagoidinae</taxon>
        <taxon>Dermatophagoides</taxon>
    </lineage>
</organism>
<comment type="caution">
    <text evidence="1">The sequence shown here is derived from an EMBL/GenBank/DDBJ whole genome shotgun (WGS) entry which is preliminary data.</text>
</comment>
<proteinExistence type="predicted"/>
<dbReference type="EMBL" id="NJHN03000028">
    <property type="protein sequence ID" value="KAH9424631.1"/>
    <property type="molecule type" value="Genomic_DNA"/>
</dbReference>